<dbReference type="PANTHER" id="PTHR43364:SF1">
    <property type="entry name" value="OXIDOREDUCTASE YDHF"/>
    <property type="match status" value="1"/>
</dbReference>
<dbReference type="EMBL" id="ACIL03000007">
    <property type="protein sequence ID" value="ESL03948.1"/>
    <property type="molecule type" value="Genomic_DNA"/>
</dbReference>
<dbReference type="HOGENOM" id="CLU_023205_8_1_9"/>
<proteinExistence type="predicted"/>
<dbReference type="InterPro" id="IPR020471">
    <property type="entry name" value="AKR"/>
</dbReference>
<dbReference type="CDD" id="cd19092">
    <property type="entry name" value="AKR_BsYcsN_EcYdhF-like"/>
    <property type="match status" value="1"/>
</dbReference>
<dbReference type="InterPro" id="IPR036812">
    <property type="entry name" value="NAD(P)_OxRdtase_dom_sf"/>
</dbReference>
<evidence type="ECO:0000313" key="3">
    <source>
        <dbReference type="Proteomes" id="UP000018227"/>
    </source>
</evidence>
<dbReference type="eggNOG" id="COG4989">
    <property type="taxonomic scope" value="Bacteria"/>
</dbReference>
<protein>
    <submittedName>
        <fullName evidence="2">Oxidoreductase, aldo/keto reductase family protein</fullName>
    </submittedName>
</protein>
<organism evidence="2 3">
    <name type="scientific">Catonella morbi ATCC 51271</name>
    <dbReference type="NCBI Taxonomy" id="592026"/>
    <lineage>
        <taxon>Bacteria</taxon>
        <taxon>Bacillati</taxon>
        <taxon>Bacillota</taxon>
        <taxon>Clostridia</taxon>
        <taxon>Lachnospirales</taxon>
        <taxon>Lachnospiraceae</taxon>
        <taxon>Catonella</taxon>
    </lineage>
</organism>
<dbReference type="Gene3D" id="3.20.20.100">
    <property type="entry name" value="NADP-dependent oxidoreductase domain"/>
    <property type="match status" value="1"/>
</dbReference>
<keyword evidence="3" id="KW-1185">Reference proteome</keyword>
<reference evidence="2 3" key="1">
    <citation type="submission" date="2013-06" db="EMBL/GenBank/DDBJ databases">
        <authorList>
            <person name="Weinstock G."/>
            <person name="Sodergren E."/>
            <person name="Clifton S."/>
            <person name="Fulton L."/>
            <person name="Fulton B."/>
            <person name="Courtney L."/>
            <person name="Fronick C."/>
            <person name="Harrison M."/>
            <person name="Strong C."/>
            <person name="Farmer C."/>
            <person name="Delahaunty K."/>
            <person name="Markovic C."/>
            <person name="Hall O."/>
            <person name="Minx P."/>
            <person name="Tomlinson C."/>
            <person name="Mitreva M."/>
            <person name="Nelson J."/>
            <person name="Hou S."/>
            <person name="Wollam A."/>
            <person name="Pepin K.H."/>
            <person name="Johnson M."/>
            <person name="Bhonagiri V."/>
            <person name="Nash W.E."/>
            <person name="Warren W."/>
            <person name="Chinwalla A."/>
            <person name="Mardis E.R."/>
            <person name="Wilson R.K."/>
        </authorList>
    </citation>
    <scope>NUCLEOTIDE SEQUENCE [LARGE SCALE GENOMIC DNA]</scope>
    <source>
        <strain evidence="2 3">ATCC 51271</strain>
    </source>
</reference>
<dbReference type="GO" id="GO:0005829">
    <property type="term" value="C:cytosol"/>
    <property type="evidence" value="ECO:0007669"/>
    <property type="project" value="TreeGrafter"/>
</dbReference>
<dbReference type="STRING" id="592026.GCWU0000282_001116"/>
<feature type="domain" description="NADP-dependent oxidoreductase" evidence="1">
    <location>
        <begin position="21"/>
        <end position="302"/>
    </location>
</feature>
<dbReference type="SUPFAM" id="SSF51430">
    <property type="entry name" value="NAD(P)-linked oxidoreductase"/>
    <property type="match status" value="1"/>
</dbReference>
<name>V2Y4Q9_9FIRM</name>
<dbReference type="PRINTS" id="PR00069">
    <property type="entry name" value="ALDKETRDTASE"/>
</dbReference>
<dbReference type="InterPro" id="IPR023210">
    <property type="entry name" value="NADP_OxRdtase_dom"/>
</dbReference>
<evidence type="ECO:0000259" key="1">
    <source>
        <dbReference type="Pfam" id="PF00248"/>
    </source>
</evidence>
<dbReference type="Proteomes" id="UP000018227">
    <property type="component" value="Unassembled WGS sequence"/>
</dbReference>
<evidence type="ECO:0000313" key="2">
    <source>
        <dbReference type="EMBL" id="ESL03948.1"/>
    </source>
</evidence>
<dbReference type="Pfam" id="PF00248">
    <property type="entry name" value="Aldo_ket_red"/>
    <property type="match status" value="1"/>
</dbReference>
<comment type="caution">
    <text evidence="2">The sequence shown here is derived from an EMBL/GenBank/DDBJ whole genome shotgun (WGS) entry which is preliminary data.</text>
</comment>
<gene>
    <name evidence="2" type="ORF">GCWU0000282_001116</name>
</gene>
<sequence length="313" mass="35256">MKGVSMKKFDVVNGPKSVPAIILGCMRMPSLSVKEAENIISVSLELGINFFDHATCYGNGEAETRFGDAFSNMGVKREDVIIQSKCGLCFDRNEFDWTKENILSSVDDSLKRLKTDYLDALLLHRPDLIFEPEQVAEAFDILFTSGKVRHFGVSNVPTLQMELLRKYVKQPLVFNQLQFSLEQSQLIDQALYINNLTTERSIDRDNGTLDYCRLHDITIQAWSPLQKGFFKGCFVDDPELPELNKALGEVAEKYGVSKTAVAIAWILRHPAKMQAIAGTMNPEHLRDMAAASKAELTHNEWYKLYLASGKVLP</sequence>
<accession>V2Y4Q9</accession>
<dbReference type="InterPro" id="IPR050523">
    <property type="entry name" value="AKR_Detox_Biosynth"/>
</dbReference>
<dbReference type="GO" id="GO:0016491">
    <property type="term" value="F:oxidoreductase activity"/>
    <property type="evidence" value="ECO:0007669"/>
    <property type="project" value="InterPro"/>
</dbReference>
<dbReference type="AlphaFoldDB" id="V2Y4Q9"/>
<dbReference type="PANTHER" id="PTHR43364">
    <property type="entry name" value="NADH-SPECIFIC METHYLGLYOXAL REDUCTASE-RELATED"/>
    <property type="match status" value="1"/>
</dbReference>